<evidence type="ECO:0000256" key="1">
    <source>
        <dbReference type="SAM" id="SignalP"/>
    </source>
</evidence>
<dbReference type="Proteomes" id="UP000230233">
    <property type="component" value="Chromosome I"/>
</dbReference>
<accession>A0A2G5VLY1</accession>
<evidence type="ECO:0008006" key="4">
    <source>
        <dbReference type="Google" id="ProtNLM"/>
    </source>
</evidence>
<protein>
    <recommendedName>
        <fullName evidence="4">DUF38 domain-containing protein</fullName>
    </recommendedName>
</protein>
<dbReference type="OrthoDB" id="10426733at2759"/>
<organism evidence="2 3">
    <name type="scientific">Caenorhabditis nigoni</name>
    <dbReference type="NCBI Taxonomy" id="1611254"/>
    <lineage>
        <taxon>Eukaryota</taxon>
        <taxon>Metazoa</taxon>
        <taxon>Ecdysozoa</taxon>
        <taxon>Nematoda</taxon>
        <taxon>Chromadorea</taxon>
        <taxon>Rhabditida</taxon>
        <taxon>Rhabditina</taxon>
        <taxon>Rhabditomorpha</taxon>
        <taxon>Rhabditoidea</taxon>
        <taxon>Rhabditidae</taxon>
        <taxon>Peloderinae</taxon>
        <taxon>Caenorhabditis</taxon>
    </lineage>
</organism>
<evidence type="ECO:0000313" key="2">
    <source>
        <dbReference type="EMBL" id="PIC52671.1"/>
    </source>
</evidence>
<reference evidence="3" key="1">
    <citation type="submission" date="2017-10" db="EMBL/GenBank/DDBJ databases">
        <title>Rapid genome shrinkage in a self-fertile nematode reveals novel sperm competition proteins.</title>
        <authorList>
            <person name="Yin D."/>
            <person name="Schwarz E.M."/>
            <person name="Thomas C.G."/>
            <person name="Felde R.L."/>
            <person name="Korf I.F."/>
            <person name="Cutter A.D."/>
            <person name="Schartner C.M."/>
            <person name="Ralston E.J."/>
            <person name="Meyer B.J."/>
            <person name="Haag E.S."/>
        </authorList>
    </citation>
    <scope>NUCLEOTIDE SEQUENCE [LARGE SCALE GENOMIC DNA]</scope>
    <source>
        <strain evidence="3">JU1422</strain>
    </source>
</reference>
<dbReference type="AlphaFoldDB" id="A0A2G5VLY1"/>
<evidence type="ECO:0000313" key="3">
    <source>
        <dbReference type="Proteomes" id="UP000230233"/>
    </source>
</evidence>
<feature type="chain" id="PRO_5013693953" description="DUF38 domain-containing protein" evidence="1">
    <location>
        <begin position="18"/>
        <end position="144"/>
    </location>
</feature>
<gene>
    <name evidence="2" type="primary">Cni-B0261.9</name>
    <name evidence="2" type="synonym">Cnig_chr_I.g2679</name>
    <name evidence="2" type="ORF">B9Z55_002679</name>
</gene>
<sequence>MMRQFFLAFLLFSVSLGRLQTRKFNECGCVDYKLLTRERIAHLDPDISREISIGNLTNPLFIYEENCSFIHIECDEKIGKTTQLLRTNWPENEIIYIVDMNQRKRTSTLYFNVQCDQKTHEWKYADDVQNDLEIVTEYVICYSV</sequence>
<name>A0A2G5VLY1_9PELO</name>
<keyword evidence="1" id="KW-0732">Signal</keyword>
<keyword evidence="3" id="KW-1185">Reference proteome</keyword>
<proteinExistence type="predicted"/>
<feature type="signal peptide" evidence="1">
    <location>
        <begin position="1"/>
        <end position="17"/>
    </location>
</feature>
<dbReference type="EMBL" id="PDUG01000001">
    <property type="protein sequence ID" value="PIC52671.1"/>
    <property type="molecule type" value="Genomic_DNA"/>
</dbReference>
<comment type="caution">
    <text evidence="2">The sequence shown here is derived from an EMBL/GenBank/DDBJ whole genome shotgun (WGS) entry which is preliminary data.</text>
</comment>